<sequence>MTLRQFARGLTGALVVPWFIYFALHLYVEYRNQAPDDFAYHDSYFLALNVGWIGYFTLVVVLLAVYSIAVASFNWIGKRRKPGRR</sequence>
<feature type="transmembrane region" description="Helical" evidence="1">
    <location>
        <begin position="7"/>
        <end position="28"/>
    </location>
</feature>
<name>A0A3Q8X398_9BACL</name>
<gene>
    <name evidence="2" type="ORF">EJC50_07040</name>
</gene>
<organism evidence="2 3">
    <name type="scientific">Paenibacillus albus</name>
    <dbReference type="NCBI Taxonomy" id="2495582"/>
    <lineage>
        <taxon>Bacteria</taxon>
        <taxon>Bacillati</taxon>
        <taxon>Bacillota</taxon>
        <taxon>Bacilli</taxon>
        <taxon>Bacillales</taxon>
        <taxon>Paenibacillaceae</taxon>
        <taxon>Paenibacillus</taxon>
    </lineage>
</organism>
<dbReference type="Proteomes" id="UP000272528">
    <property type="component" value="Chromosome"/>
</dbReference>
<evidence type="ECO:0000313" key="2">
    <source>
        <dbReference type="EMBL" id="AZN39445.1"/>
    </source>
</evidence>
<protein>
    <submittedName>
        <fullName evidence="2">Uncharacterized protein</fullName>
    </submittedName>
</protein>
<keyword evidence="1" id="KW-1133">Transmembrane helix</keyword>
<dbReference type="AlphaFoldDB" id="A0A3Q8X398"/>
<dbReference type="EMBL" id="CP034437">
    <property type="protein sequence ID" value="AZN39445.1"/>
    <property type="molecule type" value="Genomic_DNA"/>
</dbReference>
<dbReference type="KEGG" id="palb:EJC50_07040"/>
<dbReference type="RefSeq" id="WP_126014026.1">
    <property type="nucleotide sequence ID" value="NZ_CP034437.1"/>
</dbReference>
<keyword evidence="3" id="KW-1185">Reference proteome</keyword>
<feature type="transmembrane region" description="Helical" evidence="1">
    <location>
        <begin position="52"/>
        <end position="76"/>
    </location>
</feature>
<dbReference type="OrthoDB" id="2627093at2"/>
<keyword evidence="1" id="KW-0472">Membrane</keyword>
<proteinExistence type="predicted"/>
<accession>A0A3Q8X398</accession>
<evidence type="ECO:0000256" key="1">
    <source>
        <dbReference type="SAM" id="Phobius"/>
    </source>
</evidence>
<keyword evidence="1" id="KW-0812">Transmembrane</keyword>
<reference evidence="3" key="1">
    <citation type="submission" date="2018-12" db="EMBL/GenBank/DDBJ databases">
        <title>Genome sequence of Peanibacillus sp.</title>
        <authorList>
            <person name="Subramani G."/>
            <person name="Srinivasan S."/>
            <person name="Kim M.K."/>
        </authorList>
    </citation>
    <scope>NUCLEOTIDE SEQUENCE [LARGE SCALE GENOMIC DNA]</scope>
    <source>
        <strain evidence="3">18JY67-1</strain>
    </source>
</reference>
<evidence type="ECO:0000313" key="3">
    <source>
        <dbReference type="Proteomes" id="UP000272528"/>
    </source>
</evidence>